<dbReference type="InterPro" id="IPR021899">
    <property type="entry name" value="DUF3511"/>
</dbReference>
<dbReference type="Pfam" id="PF12023">
    <property type="entry name" value="DUF3511"/>
    <property type="match status" value="1"/>
</dbReference>
<dbReference type="EMBL" id="JAGKQH010000017">
    <property type="protein sequence ID" value="KAG6575094.1"/>
    <property type="molecule type" value="Genomic_DNA"/>
</dbReference>
<gene>
    <name evidence="2" type="ORF">SDJN03_25733</name>
</gene>
<protein>
    <submittedName>
        <fullName evidence="2">Uncharacterized protein</fullName>
    </submittedName>
</protein>
<sequence length="83" mass="9405">MAANGNRGRGRELKKPCRSDTYVSSENHQLPAASTAACHDEPEAKRQRRVAKYKAYAVESKFKASLRNGIRWVKIKCSELLNR</sequence>
<feature type="region of interest" description="Disordered" evidence="1">
    <location>
        <begin position="1"/>
        <end position="44"/>
    </location>
</feature>
<dbReference type="PANTHER" id="PTHR33193">
    <property type="entry name" value="DOMAIN PROTEIN, PUTATIVE (DUF3511)-RELATED"/>
    <property type="match status" value="1"/>
</dbReference>
<dbReference type="Proteomes" id="UP000685013">
    <property type="component" value="Chromosome 17"/>
</dbReference>
<proteinExistence type="predicted"/>
<name>A0AAV6M3S6_9ROSI</name>
<feature type="compositionally biased region" description="Basic and acidic residues" evidence="1">
    <location>
        <begin position="9"/>
        <end position="18"/>
    </location>
</feature>
<accession>A0AAV6M3S6</accession>
<evidence type="ECO:0000256" key="1">
    <source>
        <dbReference type="SAM" id="MobiDB-lite"/>
    </source>
</evidence>
<reference evidence="2 3" key="1">
    <citation type="journal article" date="2021" name="Hortic Res">
        <title>The domestication of Cucurbita argyrosperma as revealed by the genome of its wild relative.</title>
        <authorList>
            <person name="Barrera-Redondo J."/>
            <person name="Sanchez-de la Vega G."/>
            <person name="Aguirre-Liguori J.A."/>
            <person name="Castellanos-Morales G."/>
            <person name="Gutierrez-Guerrero Y.T."/>
            <person name="Aguirre-Dugua X."/>
            <person name="Aguirre-Planter E."/>
            <person name="Tenaillon M.I."/>
            <person name="Lira-Saade R."/>
            <person name="Eguiarte L.E."/>
        </authorList>
    </citation>
    <scope>NUCLEOTIDE SEQUENCE [LARGE SCALE GENOMIC DNA]</scope>
    <source>
        <strain evidence="2">JBR-2021</strain>
    </source>
</reference>
<organism evidence="2 3">
    <name type="scientific">Cucurbita argyrosperma subsp. sororia</name>
    <dbReference type="NCBI Taxonomy" id="37648"/>
    <lineage>
        <taxon>Eukaryota</taxon>
        <taxon>Viridiplantae</taxon>
        <taxon>Streptophyta</taxon>
        <taxon>Embryophyta</taxon>
        <taxon>Tracheophyta</taxon>
        <taxon>Spermatophyta</taxon>
        <taxon>Magnoliopsida</taxon>
        <taxon>eudicotyledons</taxon>
        <taxon>Gunneridae</taxon>
        <taxon>Pentapetalae</taxon>
        <taxon>rosids</taxon>
        <taxon>fabids</taxon>
        <taxon>Cucurbitales</taxon>
        <taxon>Cucurbitaceae</taxon>
        <taxon>Cucurbiteae</taxon>
        <taxon>Cucurbita</taxon>
    </lineage>
</organism>
<evidence type="ECO:0000313" key="3">
    <source>
        <dbReference type="Proteomes" id="UP000685013"/>
    </source>
</evidence>
<feature type="non-terminal residue" evidence="2">
    <location>
        <position position="1"/>
    </location>
</feature>
<evidence type="ECO:0000313" key="2">
    <source>
        <dbReference type="EMBL" id="KAG6575094.1"/>
    </source>
</evidence>
<keyword evidence="3" id="KW-1185">Reference proteome</keyword>
<comment type="caution">
    <text evidence="2">The sequence shown here is derived from an EMBL/GenBank/DDBJ whole genome shotgun (WGS) entry which is preliminary data.</text>
</comment>
<dbReference type="AlphaFoldDB" id="A0AAV6M3S6"/>
<dbReference type="PANTHER" id="PTHR33193:SF13">
    <property type="entry name" value="EXPRESSED PROTEIN"/>
    <property type="match status" value="1"/>
</dbReference>